<gene>
    <name evidence="3" type="ORF">BECKTUN1418D_GA0071000_10842</name>
</gene>
<sequence>MLDPSHTHHTFILWDGEKLNVIVLMKINPVLNQRLFLLISTTLFLFWLPAFVWAGIIGPNVNPYHLEERPYHLNERRVALVIGNGAYHDSSFSSLANPRNDAGDMAKVLRNVGFEVIHKNDANRREMRKALRKFGKRIRKGGMGLFYYAGHGIQAEGRNYLIPVDVIDIEEEDEVAGEAVSINLVLSKIKHAGNRLNIVILDTEFTNYFNRESQTTGLAGINAPINTLIAYATKPGKGAMDGEGRNRVHPTKAYLV</sequence>
<evidence type="ECO:0000313" key="3">
    <source>
        <dbReference type="EMBL" id="VFK58507.1"/>
    </source>
</evidence>
<feature type="domain" description="Caspase family p20" evidence="2">
    <location>
        <begin position="75"/>
        <end position="154"/>
    </location>
</feature>
<keyword evidence="1" id="KW-1133">Transmembrane helix</keyword>
<dbReference type="AlphaFoldDB" id="A0A450ZXL9"/>
<protein>
    <submittedName>
        <fullName evidence="3">Caspase domain-containing protein</fullName>
    </submittedName>
</protein>
<dbReference type="PANTHER" id="PTHR22576">
    <property type="entry name" value="MUCOSA ASSOCIATED LYMPHOID TISSUE LYMPHOMA TRANSLOCATION PROTEIN 1/PARACASPASE"/>
    <property type="match status" value="1"/>
</dbReference>
<dbReference type="Pfam" id="PF00656">
    <property type="entry name" value="Peptidase_C14"/>
    <property type="match status" value="1"/>
</dbReference>
<name>A0A450ZXL9_9GAMM</name>
<dbReference type="InterPro" id="IPR001309">
    <property type="entry name" value="Pept_C14_p20"/>
</dbReference>
<dbReference type="Gene3D" id="3.40.50.1460">
    <property type="match status" value="1"/>
</dbReference>
<feature type="transmembrane region" description="Helical" evidence="1">
    <location>
        <begin position="35"/>
        <end position="56"/>
    </location>
</feature>
<dbReference type="GO" id="GO:0006508">
    <property type="term" value="P:proteolysis"/>
    <property type="evidence" value="ECO:0007669"/>
    <property type="project" value="InterPro"/>
</dbReference>
<organism evidence="3">
    <name type="scientific">Candidatus Kentrum sp. TUN</name>
    <dbReference type="NCBI Taxonomy" id="2126343"/>
    <lineage>
        <taxon>Bacteria</taxon>
        <taxon>Pseudomonadati</taxon>
        <taxon>Pseudomonadota</taxon>
        <taxon>Gammaproteobacteria</taxon>
        <taxon>Candidatus Kentrum</taxon>
    </lineage>
</organism>
<keyword evidence="1" id="KW-0472">Membrane</keyword>
<dbReference type="EMBL" id="CAADFX010000084">
    <property type="protein sequence ID" value="VFK58507.1"/>
    <property type="molecule type" value="Genomic_DNA"/>
</dbReference>
<dbReference type="InterPro" id="IPR052039">
    <property type="entry name" value="Caspase-related_regulators"/>
</dbReference>
<proteinExistence type="predicted"/>
<keyword evidence="1" id="KW-0812">Transmembrane</keyword>
<dbReference type="PANTHER" id="PTHR22576:SF37">
    <property type="entry name" value="MUCOSA-ASSOCIATED LYMPHOID TISSUE LYMPHOMA TRANSLOCATION PROTEIN 1"/>
    <property type="match status" value="1"/>
</dbReference>
<dbReference type="InterPro" id="IPR011600">
    <property type="entry name" value="Pept_C14_caspase"/>
</dbReference>
<reference evidence="3" key="1">
    <citation type="submission" date="2019-02" db="EMBL/GenBank/DDBJ databases">
        <authorList>
            <person name="Gruber-Vodicka R. H."/>
            <person name="Seah K. B. B."/>
        </authorList>
    </citation>
    <scope>NUCLEOTIDE SEQUENCE</scope>
    <source>
        <strain evidence="3">BECK_BY1</strain>
    </source>
</reference>
<dbReference type="GO" id="GO:0004197">
    <property type="term" value="F:cysteine-type endopeptidase activity"/>
    <property type="evidence" value="ECO:0007669"/>
    <property type="project" value="InterPro"/>
</dbReference>
<accession>A0A450ZXL9</accession>
<dbReference type="SUPFAM" id="SSF52129">
    <property type="entry name" value="Caspase-like"/>
    <property type="match status" value="1"/>
</dbReference>
<evidence type="ECO:0000259" key="2">
    <source>
        <dbReference type="PROSITE" id="PS50208"/>
    </source>
</evidence>
<evidence type="ECO:0000256" key="1">
    <source>
        <dbReference type="SAM" id="Phobius"/>
    </source>
</evidence>
<dbReference type="PROSITE" id="PS50208">
    <property type="entry name" value="CASPASE_P20"/>
    <property type="match status" value="1"/>
</dbReference>
<dbReference type="InterPro" id="IPR029030">
    <property type="entry name" value="Caspase-like_dom_sf"/>
</dbReference>